<dbReference type="Proteomes" id="UP001212997">
    <property type="component" value="Unassembled WGS sequence"/>
</dbReference>
<dbReference type="EMBL" id="JANAWD010000348">
    <property type="protein sequence ID" value="KAJ3480940.1"/>
    <property type="molecule type" value="Genomic_DNA"/>
</dbReference>
<gene>
    <name evidence="1" type="ORF">NLI96_g8002</name>
</gene>
<dbReference type="AlphaFoldDB" id="A0AAD5UY52"/>
<comment type="caution">
    <text evidence="1">The sequence shown here is derived from an EMBL/GenBank/DDBJ whole genome shotgun (WGS) entry which is preliminary data.</text>
</comment>
<sequence>MEYWTGGATLSRGSPGTSNLRLYMQDAVLPTMQLAANAPTGAPFGHKAHNNALTNLSARPERWRRLEEVQYILESTFCKEVVECAFVIFLLRATRSHSKSPVCDKQVPSKNMGVDDSDPQTGAALTVPCTRWFNTPQPLIGHAFRLEHVCRWVEGLPLTTVQRVLQLLFPQTSQSFFEKLPGDVDHNLMRCISWSSGATNLDGEPTPTMLIFVQAPWVVSLQDLGSFSDCESFPHHPIGAASAHIPSYQSKERLWAKIWDTCVRQKCRWFVVTTYEGWVFGAFSKGWTKGFASPAFTADHKMGSILECLLYWFASSIEIGGTFVIPEVPEPIQSLDGNVSDLIPPPPSHRFVNAPPSESSWGGVAESHIDDSFSVANANLQKEATDLWLSPAGVFNLGSLPFVQPRPQPGRSLAENVENWQRGLTWEGNIFEGELRCLRDRTVTPHPLDLGDISDVSSIQDFAMLEEATGMWLSSNPRECREDIS</sequence>
<organism evidence="1 2">
    <name type="scientific">Meripilus lineatus</name>
    <dbReference type="NCBI Taxonomy" id="2056292"/>
    <lineage>
        <taxon>Eukaryota</taxon>
        <taxon>Fungi</taxon>
        <taxon>Dikarya</taxon>
        <taxon>Basidiomycota</taxon>
        <taxon>Agaricomycotina</taxon>
        <taxon>Agaricomycetes</taxon>
        <taxon>Polyporales</taxon>
        <taxon>Meripilaceae</taxon>
        <taxon>Meripilus</taxon>
    </lineage>
</organism>
<proteinExistence type="predicted"/>
<name>A0AAD5UY52_9APHY</name>
<protein>
    <submittedName>
        <fullName evidence="1">Uncharacterized protein</fullName>
    </submittedName>
</protein>
<keyword evidence="2" id="KW-1185">Reference proteome</keyword>
<evidence type="ECO:0000313" key="1">
    <source>
        <dbReference type="EMBL" id="KAJ3480940.1"/>
    </source>
</evidence>
<reference evidence="1" key="1">
    <citation type="submission" date="2022-07" db="EMBL/GenBank/DDBJ databases">
        <title>Genome Sequence of Physisporinus lineatus.</title>
        <authorList>
            <person name="Buettner E."/>
        </authorList>
    </citation>
    <scope>NUCLEOTIDE SEQUENCE</scope>
    <source>
        <strain evidence="1">VT162</strain>
    </source>
</reference>
<evidence type="ECO:0000313" key="2">
    <source>
        <dbReference type="Proteomes" id="UP001212997"/>
    </source>
</evidence>
<accession>A0AAD5UY52</accession>